<proteinExistence type="predicted"/>
<dbReference type="InterPro" id="IPR003141">
    <property type="entry name" value="Pol/His_phosphatase_N"/>
</dbReference>
<dbReference type="InterPro" id="IPR016195">
    <property type="entry name" value="Pol/histidinol_Pase-like"/>
</dbReference>
<dbReference type="EMBL" id="JBHTAI010000021">
    <property type="protein sequence ID" value="MFC7152274.1"/>
    <property type="molecule type" value="Genomic_DNA"/>
</dbReference>
<feature type="domain" description="Polymerase/histidinol phosphatase N-terminal" evidence="1">
    <location>
        <begin position="128"/>
        <end position="190"/>
    </location>
</feature>
<dbReference type="Gene3D" id="3.20.20.140">
    <property type="entry name" value="Metal-dependent hydrolases"/>
    <property type="match status" value="1"/>
</dbReference>
<dbReference type="PANTHER" id="PTHR42924:SF3">
    <property type="entry name" value="POLYMERASE_HISTIDINOL PHOSPHATASE N-TERMINAL DOMAIN-CONTAINING PROTEIN"/>
    <property type="match status" value="1"/>
</dbReference>
<sequence>MNGNEPESRTIVRTIRHEEERDYYLELPFELPERTEELQVGIEVEPLGEGQAVVDLGLRDASRIRGWSGGARKSIAVGREKATPGYLAGELGAGTWAVLLGAYRVPQAGCRVTVRIRCAPETPRWLKGDLHTHTEHSDGTYTLREAGAIMASLGCDFIATTDHNTVSQNTAHPQETDLVFIPGMELTTTRGHANLLGVTEPVRDFRAPGPDDLRRRLAEAKRSGALVVLNHPHCEFCPWEWGFDVERDAVEVWNGPWTERNDRALAWWQSRLAAGERLVAVGGSDVHRPHPYVRHAMPTTWVYACSRTSAGILEGIRKGRVFLSYAPDGPTIDLTIGSRMMGEAYDRSSGEKGEARLNLAGLLQGDTVKVVSERGEERRYAADEDGAAGYSWPVLDRRFYRVEIWRYFPEAGRELIAALSNPVYAE</sequence>
<accession>A0ABW2FJ89</accession>
<comment type="caution">
    <text evidence="2">The sequence shown here is derived from an EMBL/GenBank/DDBJ whole genome shotgun (WGS) entry which is preliminary data.</text>
</comment>
<keyword evidence="3" id="KW-1185">Reference proteome</keyword>
<dbReference type="SUPFAM" id="SSF89550">
    <property type="entry name" value="PHP domain-like"/>
    <property type="match status" value="1"/>
</dbReference>
<protein>
    <submittedName>
        <fullName evidence="2">CehA/McbA family metallohydrolase</fullName>
    </submittedName>
</protein>
<dbReference type="RefSeq" id="WP_378044456.1">
    <property type="nucleotide sequence ID" value="NZ_JBHMDN010000004.1"/>
</dbReference>
<evidence type="ECO:0000313" key="3">
    <source>
        <dbReference type="Proteomes" id="UP001596378"/>
    </source>
</evidence>
<reference evidence="3" key="1">
    <citation type="journal article" date="2019" name="Int. J. Syst. Evol. Microbiol.">
        <title>The Global Catalogue of Microorganisms (GCM) 10K type strain sequencing project: providing services to taxonomists for standard genome sequencing and annotation.</title>
        <authorList>
            <consortium name="The Broad Institute Genomics Platform"/>
            <consortium name="The Broad Institute Genome Sequencing Center for Infectious Disease"/>
            <person name="Wu L."/>
            <person name="Ma J."/>
        </authorList>
    </citation>
    <scope>NUCLEOTIDE SEQUENCE [LARGE SCALE GENOMIC DNA]</scope>
    <source>
        <strain evidence="3">KCTC 12907</strain>
    </source>
</reference>
<evidence type="ECO:0000259" key="1">
    <source>
        <dbReference type="SMART" id="SM00481"/>
    </source>
</evidence>
<dbReference type="SMART" id="SM00481">
    <property type="entry name" value="POLIIIAc"/>
    <property type="match status" value="1"/>
</dbReference>
<dbReference type="NCBIfam" id="NF038032">
    <property type="entry name" value="CehA_McbA_metalo"/>
    <property type="match status" value="1"/>
</dbReference>
<evidence type="ECO:0000313" key="2">
    <source>
        <dbReference type="EMBL" id="MFC7152274.1"/>
    </source>
</evidence>
<organism evidence="2 3">
    <name type="scientific">Cohnella cellulosilytica</name>
    <dbReference type="NCBI Taxonomy" id="986710"/>
    <lineage>
        <taxon>Bacteria</taxon>
        <taxon>Bacillati</taxon>
        <taxon>Bacillota</taxon>
        <taxon>Bacilli</taxon>
        <taxon>Bacillales</taxon>
        <taxon>Paenibacillaceae</taxon>
        <taxon>Cohnella</taxon>
    </lineage>
</organism>
<dbReference type="CDD" id="cd07432">
    <property type="entry name" value="PHP_HisPPase"/>
    <property type="match status" value="1"/>
</dbReference>
<name>A0ABW2FJ89_9BACL</name>
<dbReference type="PANTHER" id="PTHR42924">
    <property type="entry name" value="EXONUCLEASE"/>
    <property type="match status" value="1"/>
</dbReference>
<dbReference type="InterPro" id="IPR052018">
    <property type="entry name" value="PHP_domain"/>
</dbReference>
<gene>
    <name evidence="2" type="ORF">ACFQMJ_27385</name>
</gene>
<dbReference type="Proteomes" id="UP001596378">
    <property type="component" value="Unassembled WGS sequence"/>
</dbReference>